<protein>
    <submittedName>
        <fullName evidence="2">Uncharacterized protein</fullName>
    </submittedName>
</protein>
<sequence>MMSGSQIPRPSSRKLNVQDGSGPTSSDARGAVYQVQTHLSSSFSIAERQTRVGARTAQPLVHGRRRYIDRNAYYKAVSVKGVGDLMLCAAVAYTANPNGWHTRGAERGGRMPHVNPHDLVTAIFIKLMKNPFLKKQFVETLLLLFDQPDVASSPVLQDLPGKPNVRNPRKSLAPAVVESS</sequence>
<feature type="region of interest" description="Disordered" evidence="1">
    <location>
        <begin position="1"/>
        <end position="28"/>
    </location>
</feature>
<dbReference type="Proteomes" id="UP000299102">
    <property type="component" value="Unassembled WGS sequence"/>
</dbReference>
<gene>
    <name evidence="2" type="ORF">EVAR_34672_1</name>
</gene>
<accession>A0A4C1VIU4</accession>
<reference evidence="2 3" key="1">
    <citation type="journal article" date="2019" name="Commun. Biol.">
        <title>The bagworm genome reveals a unique fibroin gene that provides high tensile strength.</title>
        <authorList>
            <person name="Kono N."/>
            <person name="Nakamura H."/>
            <person name="Ohtoshi R."/>
            <person name="Tomita M."/>
            <person name="Numata K."/>
            <person name="Arakawa K."/>
        </authorList>
    </citation>
    <scope>NUCLEOTIDE SEQUENCE [LARGE SCALE GENOMIC DNA]</scope>
</reference>
<keyword evidence="3" id="KW-1185">Reference proteome</keyword>
<dbReference type="AlphaFoldDB" id="A0A4C1VIU4"/>
<evidence type="ECO:0000313" key="3">
    <source>
        <dbReference type="Proteomes" id="UP000299102"/>
    </source>
</evidence>
<evidence type="ECO:0000313" key="2">
    <source>
        <dbReference type="EMBL" id="GBP37635.1"/>
    </source>
</evidence>
<organism evidence="2 3">
    <name type="scientific">Eumeta variegata</name>
    <name type="common">Bagworm moth</name>
    <name type="synonym">Eumeta japonica</name>
    <dbReference type="NCBI Taxonomy" id="151549"/>
    <lineage>
        <taxon>Eukaryota</taxon>
        <taxon>Metazoa</taxon>
        <taxon>Ecdysozoa</taxon>
        <taxon>Arthropoda</taxon>
        <taxon>Hexapoda</taxon>
        <taxon>Insecta</taxon>
        <taxon>Pterygota</taxon>
        <taxon>Neoptera</taxon>
        <taxon>Endopterygota</taxon>
        <taxon>Lepidoptera</taxon>
        <taxon>Glossata</taxon>
        <taxon>Ditrysia</taxon>
        <taxon>Tineoidea</taxon>
        <taxon>Psychidae</taxon>
        <taxon>Oiketicinae</taxon>
        <taxon>Eumeta</taxon>
    </lineage>
</organism>
<proteinExistence type="predicted"/>
<feature type="region of interest" description="Disordered" evidence="1">
    <location>
        <begin position="156"/>
        <end position="180"/>
    </location>
</feature>
<evidence type="ECO:0000256" key="1">
    <source>
        <dbReference type="SAM" id="MobiDB-lite"/>
    </source>
</evidence>
<comment type="caution">
    <text evidence="2">The sequence shown here is derived from an EMBL/GenBank/DDBJ whole genome shotgun (WGS) entry which is preliminary data.</text>
</comment>
<name>A0A4C1VIU4_EUMVA</name>
<dbReference type="EMBL" id="BGZK01000336">
    <property type="protein sequence ID" value="GBP37635.1"/>
    <property type="molecule type" value="Genomic_DNA"/>
</dbReference>
<feature type="compositionally biased region" description="Polar residues" evidence="1">
    <location>
        <begin position="1"/>
        <end position="27"/>
    </location>
</feature>